<dbReference type="InterPro" id="IPR039421">
    <property type="entry name" value="Type_1_exporter"/>
</dbReference>
<evidence type="ECO:0000256" key="4">
    <source>
        <dbReference type="ARBA" id="ARBA00022840"/>
    </source>
</evidence>
<dbReference type="InterPro" id="IPR003593">
    <property type="entry name" value="AAA+_ATPase"/>
</dbReference>
<dbReference type="InterPro" id="IPR011527">
    <property type="entry name" value="ABC1_TM_dom"/>
</dbReference>
<dbReference type="PROSITE" id="PS50929">
    <property type="entry name" value="ABC_TM1F"/>
    <property type="match status" value="1"/>
</dbReference>
<keyword evidence="6 7" id="KW-0472">Membrane</keyword>
<dbReference type="InterPro" id="IPR003439">
    <property type="entry name" value="ABC_transporter-like_ATP-bd"/>
</dbReference>
<keyword evidence="3" id="KW-0547">Nucleotide-binding</keyword>
<dbReference type="SUPFAM" id="SSF90123">
    <property type="entry name" value="ABC transporter transmembrane region"/>
    <property type="match status" value="1"/>
</dbReference>
<proteinExistence type="predicted"/>
<evidence type="ECO:0000256" key="7">
    <source>
        <dbReference type="SAM" id="Phobius"/>
    </source>
</evidence>
<evidence type="ECO:0000313" key="11">
    <source>
        <dbReference type="Proteomes" id="UP000075377"/>
    </source>
</evidence>
<gene>
    <name evidence="10" type="ORF">AD951_07475</name>
</gene>
<dbReference type="PROSITE" id="PS00211">
    <property type="entry name" value="ABC_TRANSPORTER_1"/>
    <property type="match status" value="1"/>
</dbReference>
<evidence type="ECO:0000256" key="2">
    <source>
        <dbReference type="ARBA" id="ARBA00022692"/>
    </source>
</evidence>
<dbReference type="Proteomes" id="UP000075377">
    <property type="component" value="Unassembled WGS sequence"/>
</dbReference>
<evidence type="ECO:0000256" key="3">
    <source>
        <dbReference type="ARBA" id="ARBA00022741"/>
    </source>
</evidence>
<keyword evidence="5 7" id="KW-1133">Transmembrane helix</keyword>
<organism evidence="10 11">
    <name type="scientific">Acetobacter malorum</name>
    <dbReference type="NCBI Taxonomy" id="178901"/>
    <lineage>
        <taxon>Bacteria</taxon>
        <taxon>Pseudomonadati</taxon>
        <taxon>Pseudomonadota</taxon>
        <taxon>Alphaproteobacteria</taxon>
        <taxon>Acetobacterales</taxon>
        <taxon>Acetobacteraceae</taxon>
        <taxon>Acetobacter</taxon>
    </lineage>
</organism>
<feature type="transmembrane region" description="Helical" evidence="7">
    <location>
        <begin position="167"/>
        <end position="187"/>
    </location>
</feature>
<sequence>MHSEQPQNDWQTAGMARRAKGWLAGSVTLGGMAAVLFVLHLTLLAGLVDDLTFKGASFAAEQHTVLLLLTSLGGSLFLQWLADMAGTEAGLRIAAHVRRDTLRHLFRAGPVGCTTPLPAGRILTTLTEGVDALEPYFAQYIPRAAMMVVLPLLILAMVFHLDGWSFVILACTGPLIPVFMALVGYSAQSIMDRQWMQLVVLGSSFLDSLRGLSTLRLLGQTEASISRMAAATEAHRASTLSVMKVAFLTSAVLEFFSSLSIALVAVVFGARLLSGTVDFRSAFLVLLLAPEYFMPLRAFSASYHARQNATAAAARLADLFALPEMTQPENQSRLAHTRNHPIAHLICSDLTAGYPGKAPALQALSCTLSRGTLTVITGESGAGKTTFLRLILGFLQPSSGQITAWDTTNAPVEDWQSRTAWVPQRPVMTMGSIADTLRLAKPNATDAELHAAAQQADALEFIEALPQGFATSVGERGACLSGGQIKRLALARALLRNPDILCLDEPTSDLDPASALRVAHAIRRCAANRIVLVATHHADMVALADQCLHISDGHGELFSAPQRACV</sequence>
<feature type="domain" description="ABC transporter" evidence="8">
    <location>
        <begin position="345"/>
        <end position="566"/>
    </location>
</feature>
<keyword evidence="2 7" id="KW-0812">Transmembrane</keyword>
<dbReference type="AlphaFoldDB" id="A0A149UMU3"/>
<feature type="transmembrane region" description="Helical" evidence="7">
    <location>
        <begin position="144"/>
        <end position="161"/>
    </location>
</feature>
<dbReference type="PANTHER" id="PTHR24221">
    <property type="entry name" value="ATP-BINDING CASSETTE SUB-FAMILY B"/>
    <property type="match status" value="1"/>
</dbReference>
<dbReference type="SMART" id="SM00382">
    <property type="entry name" value="AAA"/>
    <property type="match status" value="1"/>
</dbReference>
<dbReference type="Gene3D" id="3.40.50.300">
    <property type="entry name" value="P-loop containing nucleotide triphosphate hydrolases"/>
    <property type="match status" value="1"/>
</dbReference>
<evidence type="ECO:0000256" key="6">
    <source>
        <dbReference type="ARBA" id="ARBA00023136"/>
    </source>
</evidence>
<dbReference type="GO" id="GO:0042883">
    <property type="term" value="P:cysteine transport"/>
    <property type="evidence" value="ECO:0007669"/>
    <property type="project" value="InterPro"/>
</dbReference>
<dbReference type="GO" id="GO:0140359">
    <property type="term" value="F:ABC-type transporter activity"/>
    <property type="evidence" value="ECO:0007669"/>
    <property type="project" value="InterPro"/>
</dbReference>
<feature type="transmembrane region" description="Helical" evidence="7">
    <location>
        <begin position="21"/>
        <end position="43"/>
    </location>
</feature>
<evidence type="ECO:0000256" key="5">
    <source>
        <dbReference type="ARBA" id="ARBA00022989"/>
    </source>
</evidence>
<dbReference type="PATRIC" id="fig|178901.14.peg.2210"/>
<evidence type="ECO:0000259" key="9">
    <source>
        <dbReference type="PROSITE" id="PS50929"/>
    </source>
</evidence>
<comment type="caution">
    <text evidence="10">The sequence shown here is derived from an EMBL/GenBank/DDBJ whole genome shotgun (WGS) entry which is preliminary data.</text>
</comment>
<evidence type="ECO:0000259" key="8">
    <source>
        <dbReference type="PROSITE" id="PS50893"/>
    </source>
</evidence>
<name>A0A149UMU3_9PROT</name>
<keyword evidence="4 10" id="KW-0067">ATP-binding</keyword>
<dbReference type="Gene3D" id="1.20.1560.10">
    <property type="entry name" value="ABC transporter type 1, transmembrane domain"/>
    <property type="match status" value="1"/>
</dbReference>
<dbReference type="InterPro" id="IPR036640">
    <property type="entry name" value="ABC1_TM_sf"/>
</dbReference>
<dbReference type="PANTHER" id="PTHR24221:SF590">
    <property type="entry name" value="COMPONENT LINKED WITH THE ASSEMBLY OF CYTOCHROME' TRANSPORT TRANSMEMBRANE ATP-BINDING PROTEIN ABC TRANSPORTER CYDD-RELATED"/>
    <property type="match status" value="1"/>
</dbReference>
<dbReference type="Pfam" id="PF00664">
    <property type="entry name" value="ABC_membrane"/>
    <property type="match status" value="1"/>
</dbReference>
<dbReference type="CDD" id="cd18584">
    <property type="entry name" value="ABC_6TM_AarD_CydD"/>
    <property type="match status" value="1"/>
</dbReference>
<dbReference type="SUPFAM" id="SSF52540">
    <property type="entry name" value="P-loop containing nucleoside triphosphate hydrolases"/>
    <property type="match status" value="1"/>
</dbReference>
<dbReference type="NCBIfam" id="TIGR02857">
    <property type="entry name" value="CydD"/>
    <property type="match status" value="1"/>
</dbReference>
<feature type="transmembrane region" description="Helical" evidence="7">
    <location>
        <begin position="63"/>
        <end position="82"/>
    </location>
</feature>
<dbReference type="EMBL" id="LHZX01000290">
    <property type="protein sequence ID" value="KXV69228.1"/>
    <property type="molecule type" value="Genomic_DNA"/>
</dbReference>
<dbReference type="RefSeq" id="WP_061500778.1">
    <property type="nucleotide sequence ID" value="NZ_LHZX01000290.1"/>
</dbReference>
<dbReference type="InterPro" id="IPR014216">
    <property type="entry name" value="ABC_transptr_CydD"/>
</dbReference>
<evidence type="ECO:0000313" key="10">
    <source>
        <dbReference type="EMBL" id="KXV69228.1"/>
    </source>
</evidence>
<dbReference type="OrthoDB" id="5288404at2"/>
<dbReference type="PROSITE" id="PS50893">
    <property type="entry name" value="ABC_TRANSPORTER_2"/>
    <property type="match status" value="1"/>
</dbReference>
<evidence type="ECO:0000256" key="1">
    <source>
        <dbReference type="ARBA" id="ARBA00004651"/>
    </source>
</evidence>
<dbReference type="InterPro" id="IPR017871">
    <property type="entry name" value="ABC_transporter-like_CS"/>
</dbReference>
<dbReference type="GO" id="GO:0005524">
    <property type="term" value="F:ATP binding"/>
    <property type="evidence" value="ECO:0007669"/>
    <property type="project" value="UniProtKB-KW"/>
</dbReference>
<feature type="transmembrane region" description="Helical" evidence="7">
    <location>
        <begin position="245"/>
        <end position="270"/>
    </location>
</feature>
<dbReference type="GO" id="GO:0005886">
    <property type="term" value="C:plasma membrane"/>
    <property type="evidence" value="ECO:0007669"/>
    <property type="project" value="UniProtKB-SubCell"/>
</dbReference>
<accession>A0A149UMU3</accession>
<dbReference type="GO" id="GO:0016887">
    <property type="term" value="F:ATP hydrolysis activity"/>
    <property type="evidence" value="ECO:0007669"/>
    <property type="project" value="InterPro"/>
</dbReference>
<comment type="subcellular location">
    <subcellularLocation>
        <location evidence="1">Cell membrane</location>
        <topology evidence="1">Multi-pass membrane protein</topology>
    </subcellularLocation>
</comment>
<protein>
    <submittedName>
        <fullName evidence="10">ABC transporter ATP-binding protein</fullName>
    </submittedName>
</protein>
<dbReference type="InterPro" id="IPR027417">
    <property type="entry name" value="P-loop_NTPase"/>
</dbReference>
<dbReference type="Pfam" id="PF00005">
    <property type="entry name" value="ABC_tran"/>
    <property type="match status" value="1"/>
</dbReference>
<reference evidence="10 11" key="1">
    <citation type="submission" date="2015-06" db="EMBL/GenBank/DDBJ databases">
        <title>Improved classification and identification of acetic acid bacteria using matrix-assisted laser desorption/ionization time-of-flight mass spectrometry; Gluconobacter nephelii and Gluconobacter uchimurae are later heterotypic synonyms of Gluconobacter japonicus and Gluconobacter oxydans, respectively.</title>
        <authorList>
            <person name="Li L."/>
            <person name="Cleenwerck I."/>
            <person name="De Vuyst L."/>
            <person name="Vandamme P."/>
        </authorList>
    </citation>
    <scope>NUCLEOTIDE SEQUENCE [LARGE SCALE GENOMIC DNA]</scope>
    <source>
        <strain evidence="10 11">LMG 1699</strain>
    </source>
</reference>
<feature type="domain" description="ABC transmembrane type-1" evidence="9">
    <location>
        <begin position="43"/>
        <end position="308"/>
    </location>
</feature>